<name>A0AA38CB37_TAXCH</name>
<dbReference type="EMBL" id="JAHRHJ020000399">
    <property type="protein sequence ID" value="KAH9294094.1"/>
    <property type="molecule type" value="Genomic_DNA"/>
</dbReference>
<feature type="compositionally biased region" description="Gly residues" evidence="1">
    <location>
        <begin position="13"/>
        <end position="28"/>
    </location>
</feature>
<reference evidence="2 3" key="1">
    <citation type="journal article" date="2021" name="Nat. Plants">
        <title>The Taxus genome provides insights into paclitaxel biosynthesis.</title>
        <authorList>
            <person name="Xiong X."/>
            <person name="Gou J."/>
            <person name="Liao Q."/>
            <person name="Li Y."/>
            <person name="Zhou Q."/>
            <person name="Bi G."/>
            <person name="Li C."/>
            <person name="Du R."/>
            <person name="Wang X."/>
            <person name="Sun T."/>
            <person name="Guo L."/>
            <person name="Liang H."/>
            <person name="Lu P."/>
            <person name="Wu Y."/>
            <person name="Zhang Z."/>
            <person name="Ro D.K."/>
            <person name="Shang Y."/>
            <person name="Huang S."/>
            <person name="Yan J."/>
        </authorList>
    </citation>
    <scope>NUCLEOTIDE SEQUENCE [LARGE SCALE GENOMIC DNA]</scope>
    <source>
        <strain evidence="2">Ta-2019</strain>
    </source>
</reference>
<sequence length="55" mass="5946">RSRKRAQDHRSEQGGGYRTTALKGGGFVTEGQEAKERGKKGEKQRGAGAKRRACG</sequence>
<feature type="non-terminal residue" evidence="2">
    <location>
        <position position="55"/>
    </location>
</feature>
<feature type="compositionally biased region" description="Basic residues" evidence="1">
    <location>
        <begin position="46"/>
        <end position="55"/>
    </location>
</feature>
<organism evidence="2 3">
    <name type="scientific">Taxus chinensis</name>
    <name type="common">Chinese yew</name>
    <name type="synonym">Taxus wallichiana var. chinensis</name>
    <dbReference type="NCBI Taxonomy" id="29808"/>
    <lineage>
        <taxon>Eukaryota</taxon>
        <taxon>Viridiplantae</taxon>
        <taxon>Streptophyta</taxon>
        <taxon>Embryophyta</taxon>
        <taxon>Tracheophyta</taxon>
        <taxon>Spermatophyta</taxon>
        <taxon>Pinopsida</taxon>
        <taxon>Pinidae</taxon>
        <taxon>Conifers II</taxon>
        <taxon>Cupressales</taxon>
        <taxon>Taxaceae</taxon>
        <taxon>Taxus</taxon>
    </lineage>
</organism>
<feature type="non-terminal residue" evidence="2">
    <location>
        <position position="1"/>
    </location>
</feature>
<evidence type="ECO:0000313" key="2">
    <source>
        <dbReference type="EMBL" id="KAH9294094.1"/>
    </source>
</evidence>
<proteinExistence type="predicted"/>
<accession>A0AA38CB37</accession>
<keyword evidence="3" id="KW-1185">Reference proteome</keyword>
<dbReference type="AlphaFoldDB" id="A0AA38CB37"/>
<evidence type="ECO:0000313" key="3">
    <source>
        <dbReference type="Proteomes" id="UP000824469"/>
    </source>
</evidence>
<feature type="compositionally biased region" description="Basic and acidic residues" evidence="1">
    <location>
        <begin position="32"/>
        <end position="45"/>
    </location>
</feature>
<protein>
    <submittedName>
        <fullName evidence="2">Uncharacterized protein</fullName>
    </submittedName>
</protein>
<dbReference type="Proteomes" id="UP000824469">
    <property type="component" value="Unassembled WGS sequence"/>
</dbReference>
<evidence type="ECO:0000256" key="1">
    <source>
        <dbReference type="SAM" id="MobiDB-lite"/>
    </source>
</evidence>
<comment type="caution">
    <text evidence="2">The sequence shown here is derived from an EMBL/GenBank/DDBJ whole genome shotgun (WGS) entry which is preliminary data.</text>
</comment>
<gene>
    <name evidence="2" type="ORF">KI387_040704</name>
</gene>
<feature type="region of interest" description="Disordered" evidence="1">
    <location>
        <begin position="1"/>
        <end position="55"/>
    </location>
</feature>